<comment type="subcellular location">
    <subcellularLocation>
        <location evidence="1">Membrane</location>
        <topology evidence="1">Multi-pass membrane protein</topology>
    </subcellularLocation>
</comment>
<dbReference type="GO" id="GO:0016020">
    <property type="term" value="C:membrane"/>
    <property type="evidence" value="ECO:0007669"/>
    <property type="project" value="UniProtKB-SubCell"/>
</dbReference>
<accession>A0A1V9Z5A8</accession>
<dbReference type="PANTHER" id="PTHR11360">
    <property type="entry name" value="MONOCARBOXYLATE TRANSPORTER"/>
    <property type="match status" value="1"/>
</dbReference>
<reference evidence="4 5" key="1">
    <citation type="journal article" date="2014" name="Genome Biol. Evol.">
        <title>The secreted proteins of Achlya hypogyna and Thraustotheca clavata identify the ancestral oomycete secretome and reveal gene acquisitions by horizontal gene transfer.</title>
        <authorList>
            <person name="Misner I."/>
            <person name="Blouin N."/>
            <person name="Leonard G."/>
            <person name="Richards T.A."/>
            <person name="Lane C.E."/>
        </authorList>
    </citation>
    <scope>NUCLEOTIDE SEQUENCE [LARGE SCALE GENOMIC DNA]</scope>
    <source>
        <strain evidence="4 5">ATCC 48635</strain>
    </source>
</reference>
<keyword evidence="5" id="KW-1185">Reference proteome</keyword>
<sequence length="477" mass="49155">MVPPTAAVLAGAVLAQFGCGSVSGIVSVLSDLDVLFYSNPIDGRALRVYYAAMAAFGVAAAATGATFGRYSTRHVCWAGAIAVVAGYALAASGVHNAAPLRTAVGFGLHGLGLGTCYLVSLANALQWCPDHRVGLVGGLLATAFGLGAIASSKALPPAAAQWGFAQSFLVVGAVVGTALGISGACLAMPPPPDVVEALVVDELSPKVAEFHPSSPRPMAGGQDDQVVDRSVRWALRTPELPFVCVALAGLVVFGVTLLPRYSLLFVAIFQQTPTAAARTVLTFGLFNVLGRLLGGAASDAVGRCGRPLVGSKALFAALLLFAVAVLSAVERAIDASNFSRFRALVAAYNVAMGAGFGALPALVWRLFGREAFATSFGLVATGWAAAVVGGGAAFGAQFDRLLYTKHEPLAQIYSASLRWLVPLTIVGLVAVLLVRTNAEDRFSRAYTYQWSCGGRPVVKLGRKAPIVVELAPGPSEV</sequence>
<evidence type="ECO:0000313" key="5">
    <source>
        <dbReference type="Proteomes" id="UP000243579"/>
    </source>
</evidence>
<dbReference type="SUPFAM" id="SSF103473">
    <property type="entry name" value="MFS general substrate transporter"/>
    <property type="match status" value="1"/>
</dbReference>
<dbReference type="InterPro" id="IPR036259">
    <property type="entry name" value="MFS_trans_sf"/>
</dbReference>
<feature type="transmembrane region" description="Helical" evidence="2">
    <location>
        <begin position="133"/>
        <end position="152"/>
    </location>
</feature>
<feature type="transmembrane region" description="Helical" evidence="2">
    <location>
        <begin position="376"/>
        <end position="396"/>
    </location>
</feature>
<dbReference type="OrthoDB" id="78835at2759"/>
<feature type="transmembrane region" description="Helical" evidence="2">
    <location>
        <begin position="242"/>
        <end position="269"/>
    </location>
</feature>
<feature type="transmembrane region" description="Helical" evidence="2">
    <location>
        <begin position="275"/>
        <end position="293"/>
    </location>
</feature>
<dbReference type="EMBL" id="JNBR01000429">
    <property type="protein sequence ID" value="OQR93112.1"/>
    <property type="molecule type" value="Genomic_DNA"/>
</dbReference>
<evidence type="ECO:0000259" key="3">
    <source>
        <dbReference type="PROSITE" id="PS50850"/>
    </source>
</evidence>
<evidence type="ECO:0000256" key="2">
    <source>
        <dbReference type="SAM" id="Phobius"/>
    </source>
</evidence>
<feature type="transmembrane region" description="Helical" evidence="2">
    <location>
        <begin position="313"/>
        <end position="333"/>
    </location>
</feature>
<dbReference type="InterPro" id="IPR050327">
    <property type="entry name" value="Proton-linked_MCT"/>
</dbReference>
<proteinExistence type="predicted"/>
<dbReference type="AlphaFoldDB" id="A0A1V9Z5A8"/>
<name>A0A1V9Z5A8_ACHHY</name>
<organism evidence="4 5">
    <name type="scientific">Achlya hypogyna</name>
    <name type="common">Oomycete</name>
    <name type="synonym">Protoachlya hypogyna</name>
    <dbReference type="NCBI Taxonomy" id="1202772"/>
    <lineage>
        <taxon>Eukaryota</taxon>
        <taxon>Sar</taxon>
        <taxon>Stramenopiles</taxon>
        <taxon>Oomycota</taxon>
        <taxon>Saprolegniomycetes</taxon>
        <taxon>Saprolegniales</taxon>
        <taxon>Achlyaceae</taxon>
        <taxon>Achlya</taxon>
    </lineage>
</organism>
<feature type="transmembrane region" description="Helical" evidence="2">
    <location>
        <begin position="164"/>
        <end position="187"/>
    </location>
</feature>
<keyword evidence="2" id="KW-0812">Transmembrane</keyword>
<comment type="caution">
    <text evidence="4">The sequence shown here is derived from an EMBL/GenBank/DDBJ whole genome shotgun (WGS) entry which is preliminary data.</text>
</comment>
<dbReference type="GO" id="GO:0022857">
    <property type="term" value="F:transmembrane transporter activity"/>
    <property type="evidence" value="ECO:0007669"/>
    <property type="project" value="InterPro"/>
</dbReference>
<dbReference type="Gene3D" id="1.20.1250.20">
    <property type="entry name" value="MFS general substrate transporter like domains"/>
    <property type="match status" value="1"/>
</dbReference>
<dbReference type="Pfam" id="PF07690">
    <property type="entry name" value="MFS_1"/>
    <property type="match status" value="1"/>
</dbReference>
<keyword evidence="2" id="KW-1133">Transmembrane helix</keyword>
<gene>
    <name evidence="4" type="ORF">ACHHYP_02917</name>
</gene>
<feature type="transmembrane region" description="Helical" evidence="2">
    <location>
        <begin position="345"/>
        <end position="364"/>
    </location>
</feature>
<dbReference type="STRING" id="1202772.A0A1V9Z5A8"/>
<protein>
    <submittedName>
        <fullName evidence="4">Major Facilitator Superfamily (MFS)</fullName>
    </submittedName>
</protein>
<feature type="transmembrane region" description="Helical" evidence="2">
    <location>
        <begin position="75"/>
        <end position="94"/>
    </location>
</feature>
<dbReference type="InterPro" id="IPR011701">
    <property type="entry name" value="MFS"/>
</dbReference>
<feature type="transmembrane region" description="Helical" evidence="2">
    <location>
        <begin position="416"/>
        <end position="434"/>
    </location>
</feature>
<keyword evidence="2" id="KW-0472">Membrane</keyword>
<dbReference type="Proteomes" id="UP000243579">
    <property type="component" value="Unassembled WGS sequence"/>
</dbReference>
<dbReference type="InterPro" id="IPR020846">
    <property type="entry name" value="MFS_dom"/>
</dbReference>
<feature type="transmembrane region" description="Helical" evidence="2">
    <location>
        <begin position="48"/>
        <end position="68"/>
    </location>
</feature>
<feature type="transmembrane region" description="Helical" evidence="2">
    <location>
        <begin position="100"/>
        <end position="121"/>
    </location>
</feature>
<feature type="domain" description="Major facilitator superfamily (MFS) profile" evidence="3">
    <location>
        <begin position="4"/>
        <end position="439"/>
    </location>
</feature>
<evidence type="ECO:0000313" key="4">
    <source>
        <dbReference type="EMBL" id="OQR93112.1"/>
    </source>
</evidence>
<dbReference type="PROSITE" id="PS50850">
    <property type="entry name" value="MFS"/>
    <property type="match status" value="1"/>
</dbReference>
<evidence type="ECO:0000256" key="1">
    <source>
        <dbReference type="ARBA" id="ARBA00004141"/>
    </source>
</evidence>